<dbReference type="RefSeq" id="WP_016099430.1">
    <property type="nucleotide sequence ID" value="NZ_KB976546.1"/>
</dbReference>
<proteinExistence type="predicted"/>
<reference evidence="1 2" key="1">
    <citation type="submission" date="2012-12" db="EMBL/GenBank/DDBJ databases">
        <title>The Genome Sequence of Bacillus cereus HuB4-4.</title>
        <authorList>
            <consortium name="The Broad Institute Genome Sequencing Platform"/>
            <consortium name="The Broad Institute Genome Sequencing Center for Infectious Disease"/>
            <person name="Feldgarden M."/>
            <person name="Van der Auwera G.A."/>
            <person name="Mahillon J."/>
            <person name="Duprez V."/>
            <person name="Timmery S."/>
            <person name="Mattelet C."/>
            <person name="Dierick K."/>
            <person name="Sun M."/>
            <person name="Yu Z."/>
            <person name="Zhu L."/>
            <person name="Hu X."/>
            <person name="Shank E.B."/>
            <person name="Swiecicka I."/>
            <person name="Hansen B.M."/>
            <person name="Andrup L."/>
            <person name="Walker B."/>
            <person name="Young S.K."/>
            <person name="Zeng Q."/>
            <person name="Gargeya S."/>
            <person name="Fitzgerald M."/>
            <person name="Haas B."/>
            <person name="Abouelleil A."/>
            <person name="Alvarado L."/>
            <person name="Arachchi H.M."/>
            <person name="Berlin A.M."/>
            <person name="Chapman S.B."/>
            <person name="Dewar J."/>
            <person name="Goldberg J."/>
            <person name="Griggs A."/>
            <person name="Gujja S."/>
            <person name="Hansen M."/>
            <person name="Howarth C."/>
            <person name="Imamovic A."/>
            <person name="Larimer J."/>
            <person name="McCowan C."/>
            <person name="Murphy C."/>
            <person name="Neiman D."/>
            <person name="Pearson M."/>
            <person name="Priest M."/>
            <person name="Roberts A."/>
            <person name="Saif S."/>
            <person name="Shea T."/>
            <person name="Sisk P."/>
            <person name="Sykes S."/>
            <person name="Wortman J."/>
            <person name="Nusbaum C."/>
            <person name="Birren B."/>
        </authorList>
    </citation>
    <scope>NUCLEOTIDE SEQUENCE [LARGE SCALE GENOMIC DNA]</scope>
    <source>
        <strain evidence="1 2">HuB4-4</strain>
    </source>
</reference>
<evidence type="ECO:0000313" key="2">
    <source>
        <dbReference type="Proteomes" id="UP000014009"/>
    </source>
</evidence>
<organism evidence="1 2">
    <name type="scientific">Bacillus cereus HuB4-4</name>
    <dbReference type="NCBI Taxonomy" id="1053211"/>
    <lineage>
        <taxon>Bacteria</taxon>
        <taxon>Bacillati</taxon>
        <taxon>Bacillota</taxon>
        <taxon>Bacilli</taxon>
        <taxon>Bacillales</taxon>
        <taxon>Bacillaceae</taxon>
        <taxon>Bacillus</taxon>
        <taxon>Bacillus cereus group</taxon>
    </lineage>
</organism>
<comment type="caution">
    <text evidence="1">The sequence shown here is derived from an EMBL/GenBank/DDBJ whole genome shotgun (WGS) entry which is preliminary data.</text>
</comment>
<protein>
    <submittedName>
        <fullName evidence="1">Uncharacterized protein</fullName>
    </submittedName>
</protein>
<accession>A0A9W5QNE4</accession>
<gene>
    <name evidence="1" type="ORF">IGM_06359</name>
</gene>
<evidence type="ECO:0000313" key="1">
    <source>
        <dbReference type="EMBL" id="EOP79379.1"/>
    </source>
</evidence>
<dbReference type="AlphaFoldDB" id="A0A9W5QNE4"/>
<name>A0A9W5QNE4_BACCE</name>
<dbReference type="Proteomes" id="UP000014009">
    <property type="component" value="Unassembled WGS sequence"/>
</dbReference>
<dbReference type="EMBL" id="AHEF01000102">
    <property type="protein sequence ID" value="EOP79379.1"/>
    <property type="molecule type" value="Genomic_DNA"/>
</dbReference>
<sequence length="129" mass="14568">MEKDIVRRNQAGAVIHNDINEFKFLNIPMIIKEDDAPLFEVLSVGTAGKDDLAAVSMDRIILSRNVVPIATIRNNDGSIQAYRLPLELEEWVQSCMNAAYNGHNPFPCKVAFGIIDNKIYVELKRKNRP</sequence>